<comment type="caution">
    <text evidence="3">The sequence shown here is derived from an EMBL/GenBank/DDBJ whole genome shotgun (WGS) entry which is preliminary data.</text>
</comment>
<dbReference type="GO" id="GO:0006313">
    <property type="term" value="P:DNA transposition"/>
    <property type="evidence" value="ECO:0007669"/>
    <property type="project" value="InterPro"/>
</dbReference>
<dbReference type="EMBL" id="JAAGSC010000026">
    <property type="protein sequence ID" value="NDY94375.1"/>
    <property type="molecule type" value="Genomic_DNA"/>
</dbReference>
<dbReference type="RefSeq" id="WP_164209425.1">
    <property type="nucleotide sequence ID" value="NZ_JAAGSC010000026.1"/>
</dbReference>
<dbReference type="Pfam" id="PF01609">
    <property type="entry name" value="DDE_Tnp_1"/>
    <property type="match status" value="1"/>
</dbReference>
<dbReference type="GO" id="GO:0003677">
    <property type="term" value="F:DNA binding"/>
    <property type="evidence" value="ECO:0007669"/>
    <property type="project" value="InterPro"/>
</dbReference>
<dbReference type="GO" id="GO:0004803">
    <property type="term" value="F:transposase activity"/>
    <property type="evidence" value="ECO:0007669"/>
    <property type="project" value="InterPro"/>
</dbReference>
<proteinExistence type="predicted"/>
<dbReference type="InterPro" id="IPR002559">
    <property type="entry name" value="Transposase_11"/>
</dbReference>
<dbReference type="SUPFAM" id="SSF53098">
    <property type="entry name" value="Ribonuclease H-like"/>
    <property type="match status" value="1"/>
</dbReference>
<evidence type="ECO:0000313" key="3">
    <source>
        <dbReference type="EMBL" id="NDY94375.1"/>
    </source>
</evidence>
<gene>
    <name evidence="3" type="ORF">G3I74_01345</name>
</gene>
<dbReference type="Gene3D" id="3.90.350.10">
    <property type="entry name" value="Transposase Inhibitor Protein From Tn5, Chain A, domain 1"/>
    <property type="match status" value="1"/>
</dbReference>
<feature type="compositionally biased region" description="Basic and acidic residues" evidence="1">
    <location>
        <begin position="69"/>
        <end position="86"/>
    </location>
</feature>
<organism evidence="3 4">
    <name type="scientific">Wenzhouxiangella limi</name>
    <dbReference type="NCBI Taxonomy" id="2707351"/>
    <lineage>
        <taxon>Bacteria</taxon>
        <taxon>Pseudomonadati</taxon>
        <taxon>Pseudomonadota</taxon>
        <taxon>Gammaproteobacteria</taxon>
        <taxon>Chromatiales</taxon>
        <taxon>Wenzhouxiangellaceae</taxon>
        <taxon>Wenzhouxiangella</taxon>
    </lineage>
</organism>
<accession>A0A845V301</accession>
<evidence type="ECO:0000259" key="2">
    <source>
        <dbReference type="Pfam" id="PF01609"/>
    </source>
</evidence>
<name>A0A845V301_9GAMM</name>
<dbReference type="InterPro" id="IPR012337">
    <property type="entry name" value="RNaseH-like_sf"/>
</dbReference>
<evidence type="ECO:0000313" key="4">
    <source>
        <dbReference type="Proteomes" id="UP000484885"/>
    </source>
</evidence>
<evidence type="ECO:0000256" key="1">
    <source>
        <dbReference type="SAM" id="MobiDB-lite"/>
    </source>
</evidence>
<reference evidence="3 4" key="1">
    <citation type="submission" date="2020-02" db="EMBL/GenBank/DDBJ databases">
        <authorList>
            <person name="Zhang X.-Y."/>
        </authorList>
    </citation>
    <scope>NUCLEOTIDE SEQUENCE [LARGE SCALE GENOMIC DNA]</scope>
    <source>
        <strain evidence="3 4">C33</strain>
    </source>
</reference>
<dbReference type="AlphaFoldDB" id="A0A845V301"/>
<protein>
    <submittedName>
        <fullName evidence="3">Transposase</fullName>
    </submittedName>
</protein>
<sequence length="386" mass="44247">MGILSSGSLQQSQIARALREPCRLHHTQKRLSRMLASHSEVTWAAEQLQLQKLGPKVNSGMILAIDPGDLNRDGSPKSEHRGWVRDGDRGEQVGGYPLMSVVARDVERGVSLPLITRLLSSNRPAHRSENTDILAVMDEVRRHVPAEALWVIDRGGDRGVLWNAWLEGGYQMLVRAANLRYWLWRGGHGTAQQIARQLPLRHWGRMRPHAQQSVRFGITRVNLREHPDTPLWMIVVRHGKRQPLVLVTNRPVRRRRQGEWMIQNYLDRWACEEGYRFSKQGFDLERVTARRFTSLQNLVALASLAWALLAAYQDDGQYLLNRARRQKRKPPRFVFYSLLMGWQQLFAGAREIFHGWWRRPPKPHNDDPPPIPDLFAGSASLVPAGG</sequence>
<feature type="domain" description="Transposase IS4-like" evidence="2">
    <location>
        <begin position="124"/>
        <end position="307"/>
    </location>
</feature>
<keyword evidence="4" id="KW-1185">Reference proteome</keyword>
<feature type="region of interest" description="Disordered" evidence="1">
    <location>
        <begin position="67"/>
        <end position="86"/>
    </location>
</feature>
<dbReference type="Proteomes" id="UP000484885">
    <property type="component" value="Unassembled WGS sequence"/>
</dbReference>